<dbReference type="InterPro" id="IPR000618">
    <property type="entry name" value="Insect_cuticle"/>
</dbReference>
<dbReference type="AlphaFoldDB" id="A0A6J0BE66"/>
<evidence type="ECO:0000313" key="5">
    <source>
        <dbReference type="Proteomes" id="UP000829291"/>
    </source>
</evidence>
<evidence type="ECO:0000256" key="2">
    <source>
        <dbReference type="PROSITE-ProRule" id="PRU00497"/>
    </source>
</evidence>
<dbReference type="KEGG" id="nlo:107219104"/>
<dbReference type="GO" id="GO:0000428">
    <property type="term" value="C:DNA-directed RNA polymerase complex"/>
    <property type="evidence" value="ECO:0007669"/>
    <property type="project" value="UniProtKB-KW"/>
</dbReference>
<dbReference type="Proteomes" id="UP000829291">
    <property type="component" value="Chromosome 5"/>
</dbReference>
<feature type="region of interest" description="Disordered" evidence="3">
    <location>
        <begin position="304"/>
        <end position="362"/>
    </location>
</feature>
<protein>
    <submittedName>
        <fullName evidence="6">DNA-directed RNA polymerase II subunit RPB1</fullName>
    </submittedName>
</protein>
<feature type="compositionally biased region" description="Basic and acidic residues" evidence="3">
    <location>
        <begin position="251"/>
        <end position="268"/>
    </location>
</feature>
<evidence type="ECO:0000256" key="3">
    <source>
        <dbReference type="SAM" id="MobiDB-lite"/>
    </source>
</evidence>
<dbReference type="PROSITE" id="PS00233">
    <property type="entry name" value="CHIT_BIND_RR_1"/>
    <property type="match status" value="1"/>
</dbReference>
<keyword evidence="1 2" id="KW-0193">Cuticle</keyword>
<keyword evidence="6" id="KW-0240">DNA-directed RNA polymerase</keyword>
<dbReference type="PRINTS" id="PR00947">
    <property type="entry name" value="CUTICLE"/>
</dbReference>
<dbReference type="PANTHER" id="PTHR12236">
    <property type="entry name" value="STRUCTURAL CONTITUENT OF CUTICLE"/>
    <property type="match status" value="1"/>
</dbReference>
<feature type="signal peptide" evidence="4">
    <location>
        <begin position="1"/>
        <end position="18"/>
    </location>
</feature>
<dbReference type="InterPro" id="IPR031311">
    <property type="entry name" value="CHIT_BIND_RR_consensus"/>
</dbReference>
<feature type="region of interest" description="Disordered" evidence="3">
    <location>
        <begin position="134"/>
        <end position="160"/>
    </location>
</feature>
<feature type="compositionally biased region" description="Low complexity" evidence="3">
    <location>
        <begin position="137"/>
        <end position="154"/>
    </location>
</feature>
<evidence type="ECO:0000256" key="4">
    <source>
        <dbReference type="SAM" id="SignalP"/>
    </source>
</evidence>
<dbReference type="PANTHER" id="PTHR12236:SF95">
    <property type="entry name" value="CUTICULAR PROTEIN 76BD, ISOFORM C-RELATED"/>
    <property type="match status" value="1"/>
</dbReference>
<evidence type="ECO:0000313" key="6">
    <source>
        <dbReference type="RefSeq" id="XP_015512676.2"/>
    </source>
</evidence>
<dbReference type="InterPro" id="IPR051217">
    <property type="entry name" value="Insect_Cuticle_Struc_Prot"/>
</dbReference>
<dbReference type="OrthoDB" id="7673678at2759"/>
<feature type="chain" id="PRO_5046175025" evidence="4">
    <location>
        <begin position="19"/>
        <end position="362"/>
    </location>
</feature>
<dbReference type="RefSeq" id="XP_015512676.2">
    <property type="nucleotide sequence ID" value="XM_015657190.2"/>
</dbReference>
<name>A0A6J0BE66_NEOLC</name>
<keyword evidence="5" id="KW-1185">Reference proteome</keyword>
<dbReference type="GO" id="GO:0005615">
    <property type="term" value="C:extracellular space"/>
    <property type="evidence" value="ECO:0007669"/>
    <property type="project" value="TreeGrafter"/>
</dbReference>
<dbReference type="GO" id="GO:0031012">
    <property type="term" value="C:extracellular matrix"/>
    <property type="evidence" value="ECO:0007669"/>
    <property type="project" value="TreeGrafter"/>
</dbReference>
<dbReference type="GO" id="GO:0042302">
    <property type="term" value="F:structural constituent of cuticle"/>
    <property type="evidence" value="ECO:0007669"/>
    <property type="project" value="UniProtKB-UniRule"/>
</dbReference>
<accession>A0A6J0BE66</accession>
<dbReference type="GeneID" id="107219104"/>
<dbReference type="InParanoid" id="A0A6J0BE66"/>
<organism evidence="6">
    <name type="scientific">Neodiprion lecontei</name>
    <name type="common">Redheaded pine sawfly</name>
    <dbReference type="NCBI Taxonomy" id="441921"/>
    <lineage>
        <taxon>Eukaryota</taxon>
        <taxon>Metazoa</taxon>
        <taxon>Ecdysozoa</taxon>
        <taxon>Arthropoda</taxon>
        <taxon>Hexapoda</taxon>
        <taxon>Insecta</taxon>
        <taxon>Pterygota</taxon>
        <taxon>Neoptera</taxon>
        <taxon>Endopterygota</taxon>
        <taxon>Hymenoptera</taxon>
        <taxon>Tenthredinoidea</taxon>
        <taxon>Diprionidae</taxon>
        <taxon>Diprioninae</taxon>
        <taxon>Neodiprion</taxon>
    </lineage>
</organism>
<keyword evidence="6" id="KW-0804">Transcription</keyword>
<dbReference type="PROSITE" id="PS51155">
    <property type="entry name" value="CHIT_BIND_RR_2"/>
    <property type="match status" value="1"/>
</dbReference>
<reference evidence="6" key="1">
    <citation type="submission" date="2025-08" db="UniProtKB">
        <authorList>
            <consortium name="RefSeq"/>
        </authorList>
    </citation>
    <scope>IDENTIFICATION</scope>
    <source>
        <tissue evidence="6">Thorax and Abdomen</tissue>
    </source>
</reference>
<feature type="region of interest" description="Disordered" evidence="3">
    <location>
        <begin position="249"/>
        <end position="268"/>
    </location>
</feature>
<proteinExistence type="predicted"/>
<evidence type="ECO:0000256" key="1">
    <source>
        <dbReference type="ARBA" id="ARBA00022460"/>
    </source>
</evidence>
<keyword evidence="4" id="KW-0732">Signal</keyword>
<dbReference type="Pfam" id="PF00379">
    <property type="entry name" value="Chitin_bind_4"/>
    <property type="match status" value="1"/>
</dbReference>
<gene>
    <name evidence="6" type="primary">LOC107219104</name>
</gene>
<sequence length="362" mass="38701">MAFKLSALFCTLVAVAAAGLIPSGPQGFQGASGYSNDNDYPQTTPDYPHAGNDFSRVGPHGFNTPSSPSDFGHSGHAYAVNEYAQTTGEYNSRPSNEFAQSTPDYSHGGNEFAQTTPDYAHAGNDFGHTTPSYPHVSSEYASSTPSYSQTTPSYGQSGSDFSHGSTGFSHSAINFARPAPGFGHSTGGDFTQTTSSYSHGSSPFPRPTPVFVPNSQSYNQQSYNSPIVKNEVHDVDADYNPNPEYSYSYNVHDENTGDVKSQQETRRGDVVEGSYSLIEADGTRRIVEYTADAHNGFNAVVHKEGVPHPQPTENYTPASVTGKYGTPATHPPQGFTSPAEHTGFSASTPRGPFDAPAYGYQH</sequence>